<dbReference type="Gene3D" id="3.30.1330.60">
    <property type="entry name" value="OmpA-like domain"/>
    <property type="match status" value="1"/>
</dbReference>
<dbReference type="PROSITE" id="PS51123">
    <property type="entry name" value="OMPA_2"/>
    <property type="match status" value="1"/>
</dbReference>
<name>A0A7C4AQ64_9BACT</name>
<proteinExistence type="predicted"/>
<evidence type="ECO:0000259" key="6">
    <source>
        <dbReference type="PROSITE" id="PS51123"/>
    </source>
</evidence>
<dbReference type="SMART" id="SM00028">
    <property type="entry name" value="TPR"/>
    <property type="match status" value="2"/>
</dbReference>
<dbReference type="EMBL" id="DTGT01000009">
    <property type="protein sequence ID" value="HGH59707.1"/>
    <property type="molecule type" value="Genomic_DNA"/>
</dbReference>
<dbReference type="Gene3D" id="1.25.40.10">
    <property type="entry name" value="Tetratricopeptide repeat domain"/>
    <property type="match status" value="1"/>
</dbReference>
<dbReference type="InterPro" id="IPR019734">
    <property type="entry name" value="TPR_rpt"/>
</dbReference>
<reference evidence="7" key="1">
    <citation type="journal article" date="2020" name="mSystems">
        <title>Genome- and Community-Level Interaction Insights into Carbon Utilization and Element Cycling Functions of Hydrothermarchaeota in Hydrothermal Sediment.</title>
        <authorList>
            <person name="Zhou Z."/>
            <person name="Liu Y."/>
            <person name="Xu W."/>
            <person name="Pan J."/>
            <person name="Luo Z.H."/>
            <person name="Li M."/>
        </authorList>
    </citation>
    <scope>NUCLEOTIDE SEQUENCE [LARGE SCALE GENOMIC DNA]</scope>
    <source>
        <strain evidence="7">SpSt-769</strain>
    </source>
</reference>
<dbReference type="Pfam" id="PF00691">
    <property type="entry name" value="OmpA"/>
    <property type="match status" value="1"/>
</dbReference>
<evidence type="ECO:0000256" key="1">
    <source>
        <dbReference type="ARBA" id="ARBA00004442"/>
    </source>
</evidence>
<dbReference type="PANTHER" id="PTHR30329:SF21">
    <property type="entry name" value="LIPOPROTEIN YIAD-RELATED"/>
    <property type="match status" value="1"/>
</dbReference>
<dbReference type="PROSITE" id="PS50293">
    <property type="entry name" value="TPR_REGION"/>
    <property type="match status" value="1"/>
</dbReference>
<dbReference type="CDD" id="cd07185">
    <property type="entry name" value="OmpA_C-like"/>
    <property type="match status" value="1"/>
</dbReference>
<keyword evidence="3" id="KW-0998">Cell outer membrane</keyword>
<evidence type="ECO:0000256" key="2">
    <source>
        <dbReference type="ARBA" id="ARBA00023136"/>
    </source>
</evidence>
<comment type="caution">
    <text evidence="7">The sequence shown here is derived from an EMBL/GenBank/DDBJ whole genome shotgun (WGS) entry which is preliminary data.</text>
</comment>
<evidence type="ECO:0000256" key="5">
    <source>
        <dbReference type="PROSITE-ProRule" id="PRU00473"/>
    </source>
</evidence>
<dbReference type="InterPro" id="IPR006664">
    <property type="entry name" value="OMP_bac"/>
</dbReference>
<accession>A0A7C4AQ64</accession>
<keyword evidence="2 5" id="KW-0472">Membrane</keyword>
<dbReference type="AlphaFoldDB" id="A0A7C4AQ64"/>
<dbReference type="SUPFAM" id="SSF103088">
    <property type="entry name" value="OmpA-like"/>
    <property type="match status" value="1"/>
</dbReference>
<dbReference type="PANTHER" id="PTHR30329">
    <property type="entry name" value="STATOR ELEMENT OF FLAGELLAR MOTOR COMPLEX"/>
    <property type="match status" value="1"/>
</dbReference>
<keyword evidence="4" id="KW-0802">TPR repeat</keyword>
<evidence type="ECO:0000313" key="7">
    <source>
        <dbReference type="EMBL" id="HGH59707.1"/>
    </source>
</evidence>
<feature type="repeat" description="TPR" evidence="4">
    <location>
        <begin position="111"/>
        <end position="144"/>
    </location>
</feature>
<feature type="domain" description="OmpA-like" evidence="6">
    <location>
        <begin position="193"/>
        <end position="313"/>
    </location>
</feature>
<sequence length="317" mass="35762">MDSSKKVVALGFVVVAALATLTTLVAASNCEKAGSMYQQVRRSDLPLEKKLSLLRSILEACPEHVEARTLLAEQLTTSPDFEKASLVQQNKMLDEAAHHLEKAAQYDNKNASIYWRLAKVYYSQGRHEKAAECYQRILELNPSDAAAKKALKKLHALAPQNEGNKKTAEVIIKNCEAASHKNEIRLMGIANFTAPKHRERFNNITFDEWKYDIKKENEQQLSEIGSALRDLQSKGLTFFIEGHTDNRGDKDRNQVLSENRAKAIKEYLVNKFNVDPSKIQTQGFGFSRPLLPNDSPEHMAKNRRVEVLFIEPSGNKP</sequence>
<dbReference type="InterPro" id="IPR036737">
    <property type="entry name" value="OmpA-like_sf"/>
</dbReference>
<dbReference type="PRINTS" id="PR01021">
    <property type="entry name" value="OMPADOMAIN"/>
</dbReference>
<dbReference type="InterPro" id="IPR050330">
    <property type="entry name" value="Bact_OuterMem_StrucFunc"/>
</dbReference>
<dbReference type="GO" id="GO:0009279">
    <property type="term" value="C:cell outer membrane"/>
    <property type="evidence" value="ECO:0007669"/>
    <property type="project" value="UniProtKB-SubCell"/>
</dbReference>
<organism evidence="7">
    <name type="scientific">Desulfomonile tiedjei</name>
    <dbReference type="NCBI Taxonomy" id="2358"/>
    <lineage>
        <taxon>Bacteria</taxon>
        <taxon>Pseudomonadati</taxon>
        <taxon>Thermodesulfobacteriota</taxon>
        <taxon>Desulfomonilia</taxon>
        <taxon>Desulfomonilales</taxon>
        <taxon>Desulfomonilaceae</taxon>
        <taxon>Desulfomonile</taxon>
    </lineage>
</organism>
<evidence type="ECO:0000256" key="4">
    <source>
        <dbReference type="PROSITE-ProRule" id="PRU00339"/>
    </source>
</evidence>
<dbReference type="SUPFAM" id="SSF48452">
    <property type="entry name" value="TPR-like"/>
    <property type="match status" value="1"/>
</dbReference>
<dbReference type="InterPro" id="IPR006665">
    <property type="entry name" value="OmpA-like"/>
</dbReference>
<protein>
    <submittedName>
        <fullName evidence="7">Tetratricopeptide repeat protein</fullName>
    </submittedName>
</protein>
<evidence type="ECO:0000256" key="3">
    <source>
        <dbReference type="ARBA" id="ARBA00023237"/>
    </source>
</evidence>
<dbReference type="InterPro" id="IPR011990">
    <property type="entry name" value="TPR-like_helical_dom_sf"/>
</dbReference>
<gene>
    <name evidence="7" type="ORF">ENV54_00250</name>
</gene>
<comment type="subcellular location">
    <subcellularLocation>
        <location evidence="1">Cell outer membrane</location>
    </subcellularLocation>
</comment>
<dbReference type="PROSITE" id="PS50005">
    <property type="entry name" value="TPR"/>
    <property type="match status" value="1"/>
</dbReference>
<dbReference type="Pfam" id="PF14559">
    <property type="entry name" value="TPR_19"/>
    <property type="match status" value="1"/>
</dbReference>